<dbReference type="SUPFAM" id="SSF109604">
    <property type="entry name" value="HD-domain/PDEase-like"/>
    <property type="match status" value="1"/>
</dbReference>
<evidence type="ECO:0000256" key="6">
    <source>
        <dbReference type="ARBA" id="ARBA00022806"/>
    </source>
</evidence>
<evidence type="ECO:0000256" key="7">
    <source>
        <dbReference type="ARBA" id="ARBA00022840"/>
    </source>
</evidence>
<dbReference type="InterPro" id="IPR050079">
    <property type="entry name" value="DEAD_box_RNA_helicase"/>
</dbReference>
<organism evidence="11 12">
    <name type="scientific">Hydrocarboniphaga effusa AP103</name>
    <dbReference type="NCBI Taxonomy" id="1172194"/>
    <lineage>
        <taxon>Bacteria</taxon>
        <taxon>Pseudomonadati</taxon>
        <taxon>Pseudomonadota</taxon>
        <taxon>Gammaproteobacteria</taxon>
        <taxon>Nevskiales</taxon>
        <taxon>Nevskiaceae</taxon>
        <taxon>Hydrocarboniphaga</taxon>
    </lineage>
</organism>
<dbReference type="Pfam" id="PF22590">
    <property type="entry name" value="Cas3-like_C_2"/>
    <property type="match status" value="1"/>
</dbReference>
<evidence type="ECO:0000313" key="11">
    <source>
        <dbReference type="EMBL" id="EIT71378.1"/>
    </source>
</evidence>
<dbReference type="GO" id="GO:0005829">
    <property type="term" value="C:cytosol"/>
    <property type="evidence" value="ECO:0007669"/>
    <property type="project" value="TreeGrafter"/>
</dbReference>
<dbReference type="PROSITE" id="PS51643">
    <property type="entry name" value="HD_CAS3"/>
    <property type="match status" value="1"/>
</dbReference>
<evidence type="ECO:0000256" key="9">
    <source>
        <dbReference type="SAM" id="MobiDB-lite"/>
    </source>
</evidence>
<dbReference type="InterPro" id="IPR006483">
    <property type="entry name" value="CRISPR-assoc_Cas3_HD"/>
</dbReference>
<dbReference type="GO" id="GO:0016787">
    <property type="term" value="F:hydrolase activity"/>
    <property type="evidence" value="ECO:0007669"/>
    <property type="project" value="UniProtKB-KW"/>
</dbReference>
<keyword evidence="7" id="KW-0067">ATP-binding</keyword>
<evidence type="ECO:0000259" key="10">
    <source>
        <dbReference type="PROSITE" id="PS51643"/>
    </source>
</evidence>
<evidence type="ECO:0000256" key="8">
    <source>
        <dbReference type="ARBA" id="ARBA00023118"/>
    </source>
</evidence>
<evidence type="ECO:0000256" key="3">
    <source>
        <dbReference type="ARBA" id="ARBA00022723"/>
    </source>
</evidence>
<dbReference type="NCBIfam" id="TIGR01596">
    <property type="entry name" value="cas3_HD"/>
    <property type="match status" value="1"/>
</dbReference>
<dbReference type="InterPro" id="IPR054712">
    <property type="entry name" value="Cas3-like_dom"/>
</dbReference>
<dbReference type="GO" id="GO:0046872">
    <property type="term" value="F:metal ion binding"/>
    <property type="evidence" value="ECO:0007669"/>
    <property type="project" value="UniProtKB-KW"/>
</dbReference>
<protein>
    <recommendedName>
        <fullName evidence="10">HD Cas3-type domain-containing protein</fullName>
    </recommendedName>
</protein>
<dbReference type="Proteomes" id="UP000003704">
    <property type="component" value="Unassembled WGS sequence"/>
</dbReference>
<comment type="similarity">
    <text evidence="2">In the central section; belongs to the CRISPR-associated helicase Cas3 family.</text>
</comment>
<dbReference type="Pfam" id="PF00270">
    <property type="entry name" value="DEAD"/>
    <property type="match status" value="1"/>
</dbReference>
<dbReference type="GO" id="GO:0003724">
    <property type="term" value="F:RNA helicase activity"/>
    <property type="evidence" value="ECO:0007669"/>
    <property type="project" value="TreeGrafter"/>
</dbReference>
<gene>
    <name evidence="11" type="ORF">WQQ_15150</name>
</gene>
<keyword evidence="3" id="KW-0479">Metal-binding</keyword>
<keyword evidence="8" id="KW-0051">Antiviral defense</keyword>
<dbReference type="PANTHER" id="PTHR47959">
    <property type="entry name" value="ATP-DEPENDENT RNA HELICASE RHLE-RELATED"/>
    <property type="match status" value="1"/>
</dbReference>
<dbReference type="EMBL" id="AKGD01000001">
    <property type="protein sequence ID" value="EIT71378.1"/>
    <property type="molecule type" value="Genomic_DNA"/>
</dbReference>
<dbReference type="GO" id="GO:0051607">
    <property type="term" value="P:defense response to virus"/>
    <property type="evidence" value="ECO:0007669"/>
    <property type="project" value="UniProtKB-KW"/>
</dbReference>
<evidence type="ECO:0000313" key="12">
    <source>
        <dbReference type="Proteomes" id="UP000003704"/>
    </source>
</evidence>
<dbReference type="PATRIC" id="fig|1172194.4.peg.1460"/>
<sequence>MPTGLGKTAAVILAWLWKRGWRADGTRVDPQADTPRRLVICLPMRVLIEQTEAECRQWLRNLHCEGEPGDGRVSVHVLMGGSEDLAKPLWSEHPEQDQILIGTQDMLLSRALMRGYGMSRYLWPIHFATLHNDAMWVFDEVQLMGPGLVTSVQLDAFRRSLGTARNSRSLWVSATLNTAWMKTVDFDPAALTRLTLSAEEQASPAVRERSASIKPLARCKIRLEGDTKATVGAYLNALAAQVLAAHTEQPASTTLVILNTVERAQGLHDALLASLTPKPAKGRKSPSAEAAPDGDAPQLLLVHSRFRSAERSARNKQLCEVSASASGRIIIATQAIEAGVDLSARLLFTELAPYASMVQRFGRCNRYGEFNQDASARIEWIDVADAKPYSSDELAVARDMLNGLDSASPGSLQKPPDSTPLHPVLRRKDFLDLFSTEADLSGFDIDIAQYIRDTEDADVFLFWRDWAEPAEAKKQLPMQQQELCRAGLRAAAELLGRRDIKTGDVYLWDSLQRQWTALSNPGKARLRPGMSLMIRASVGGYSAERGLSPDRTAAVLPVDIDRSAEIAIEAMSDEHRSLQSKAVSLPEHLADVERAAQKLCAALDVPESAAVVRAARWHDVGKAHDAFQSMIRAAHRSANEDTEPLDTQQFWAKSGGRSKRRIAGVRWTPPRYEADGVDRKHFRHELASALAWIARHGDAPDADLIAFLIAAHHGKVRLSLRALPDEAEPEGEHAGKLFARGVWQGDELPELEFAGEKLPRTSLSLELMRLGEGPQGASWVTRTQALLKAYGPFRLAWLETLVRLADWRATREEQQ</sequence>
<evidence type="ECO:0000256" key="1">
    <source>
        <dbReference type="ARBA" id="ARBA00006847"/>
    </source>
</evidence>
<keyword evidence="5" id="KW-0378">Hydrolase</keyword>
<dbReference type="GO" id="GO:0005524">
    <property type="term" value="F:ATP binding"/>
    <property type="evidence" value="ECO:0007669"/>
    <property type="project" value="UniProtKB-KW"/>
</dbReference>
<evidence type="ECO:0000256" key="5">
    <source>
        <dbReference type="ARBA" id="ARBA00022801"/>
    </source>
</evidence>
<dbReference type="Gene3D" id="3.40.50.300">
    <property type="entry name" value="P-loop containing nucleotide triphosphate hydrolases"/>
    <property type="match status" value="2"/>
</dbReference>
<feature type="domain" description="HD Cas3-type" evidence="10">
    <location>
        <begin position="578"/>
        <end position="808"/>
    </location>
</feature>
<keyword evidence="12" id="KW-1185">Reference proteome</keyword>
<dbReference type="STRING" id="1172194.WQQ_15150"/>
<keyword evidence="4" id="KW-0547">Nucleotide-binding</keyword>
<dbReference type="Gene3D" id="1.10.3210.30">
    <property type="match status" value="1"/>
</dbReference>
<proteinExistence type="inferred from homology"/>
<dbReference type="InterPro" id="IPR038257">
    <property type="entry name" value="CRISPR-assoc_Cas3_HD_sf"/>
</dbReference>
<comment type="caution">
    <text evidence="11">The sequence shown here is derived from an EMBL/GenBank/DDBJ whole genome shotgun (WGS) entry which is preliminary data.</text>
</comment>
<dbReference type="RefSeq" id="WP_007184467.1">
    <property type="nucleotide sequence ID" value="NZ_CALRNS020000009.1"/>
</dbReference>
<evidence type="ECO:0000256" key="4">
    <source>
        <dbReference type="ARBA" id="ARBA00022741"/>
    </source>
</evidence>
<comment type="similarity">
    <text evidence="1">In the N-terminal section; belongs to the CRISPR-associated nuclease Cas3-HD family.</text>
</comment>
<keyword evidence="6" id="KW-0347">Helicase</keyword>
<reference evidence="11 12" key="1">
    <citation type="journal article" date="2012" name="J. Bacteriol.">
        <title>Genome Sequence of n-Alkane-Degrading Hydrocarboniphaga effusa Strain AP103T (ATCC BAA-332T).</title>
        <authorList>
            <person name="Chang H.K."/>
            <person name="Zylstra G.J."/>
            <person name="Chae J.C."/>
        </authorList>
    </citation>
    <scope>NUCLEOTIDE SEQUENCE [LARGE SCALE GENOMIC DNA]</scope>
    <source>
        <strain evidence="11 12">AP103</strain>
    </source>
</reference>
<dbReference type="AlphaFoldDB" id="I8TCI7"/>
<feature type="region of interest" description="Disordered" evidence="9">
    <location>
        <begin position="275"/>
        <end position="294"/>
    </location>
</feature>
<name>I8TCI7_9GAMM</name>
<dbReference type="PANTHER" id="PTHR47959:SF16">
    <property type="entry name" value="CRISPR-ASSOCIATED NUCLEASE_HELICASE CAS3-RELATED"/>
    <property type="match status" value="1"/>
</dbReference>
<evidence type="ECO:0000256" key="2">
    <source>
        <dbReference type="ARBA" id="ARBA00009046"/>
    </source>
</evidence>
<dbReference type="SUPFAM" id="SSF52540">
    <property type="entry name" value="P-loop containing nucleoside triphosphate hydrolases"/>
    <property type="match status" value="1"/>
</dbReference>
<accession>I8TCI7</accession>
<dbReference type="Pfam" id="PF18019">
    <property type="entry name" value="Cas3_HD"/>
    <property type="match status" value="1"/>
</dbReference>
<dbReference type="GO" id="GO:0003676">
    <property type="term" value="F:nucleic acid binding"/>
    <property type="evidence" value="ECO:0007669"/>
    <property type="project" value="InterPro"/>
</dbReference>
<dbReference type="InterPro" id="IPR011545">
    <property type="entry name" value="DEAD/DEAH_box_helicase_dom"/>
</dbReference>
<dbReference type="InterPro" id="IPR027417">
    <property type="entry name" value="P-loop_NTPase"/>
</dbReference>